<name>A0AAV1B5U7_VICFA</name>
<reference evidence="2 3" key="1">
    <citation type="submission" date="2023-01" db="EMBL/GenBank/DDBJ databases">
        <authorList>
            <person name="Kreplak J."/>
        </authorList>
    </citation>
    <scope>NUCLEOTIDE SEQUENCE [LARGE SCALE GENOMIC DNA]</scope>
</reference>
<evidence type="ECO:0000256" key="1">
    <source>
        <dbReference type="SAM" id="Phobius"/>
    </source>
</evidence>
<sequence>MDKLKQSATRHQRDERFEDKAYLSETSTVLLKCGEDDEKTDTRLHRIQVRILNLLFPFLLFFFAYFFAATYALTPLSSTNEFKYKPVYFLTLSLTFNSSFLYLYSHFYRLLLQTRNDVVEQR</sequence>
<proteinExistence type="predicted"/>
<keyword evidence="1" id="KW-0812">Transmembrane</keyword>
<keyword evidence="3" id="KW-1185">Reference proteome</keyword>
<keyword evidence="1" id="KW-0472">Membrane</keyword>
<organism evidence="2 3">
    <name type="scientific">Vicia faba</name>
    <name type="common">Broad bean</name>
    <name type="synonym">Faba vulgaris</name>
    <dbReference type="NCBI Taxonomy" id="3906"/>
    <lineage>
        <taxon>Eukaryota</taxon>
        <taxon>Viridiplantae</taxon>
        <taxon>Streptophyta</taxon>
        <taxon>Embryophyta</taxon>
        <taxon>Tracheophyta</taxon>
        <taxon>Spermatophyta</taxon>
        <taxon>Magnoliopsida</taxon>
        <taxon>eudicotyledons</taxon>
        <taxon>Gunneridae</taxon>
        <taxon>Pentapetalae</taxon>
        <taxon>rosids</taxon>
        <taxon>fabids</taxon>
        <taxon>Fabales</taxon>
        <taxon>Fabaceae</taxon>
        <taxon>Papilionoideae</taxon>
        <taxon>50 kb inversion clade</taxon>
        <taxon>NPAAA clade</taxon>
        <taxon>Hologalegina</taxon>
        <taxon>IRL clade</taxon>
        <taxon>Fabeae</taxon>
        <taxon>Vicia</taxon>
    </lineage>
</organism>
<keyword evidence="1" id="KW-1133">Transmembrane helix</keyword>
<evidence type="ECO:0000313" key="3">
    <source>
        <dbReference type="Proteomes" id="UP001157006"/>
    </source>
</evidence>
<feature type="transmembrane region" description="Helical" evidence="1">
    <location>
        <begin position="86"/>
        <end position="105"/>
    </location>
</feature>
<protein>
    <submittedName>
        <fullName evidence="2">Uncharacterized protein</fullName>
    </submittedName>
</protein>
<evidence type="ECO:0000313" key="2">
    <source>
        <dbReference type="EMBL" id="CAI8616710.1"/>
    </source>
</evidence>
<gene>
    <name evidence="2" type="ORF">VFH_VI042120</name>
</gene>
<dbReference type="AlphaFoldDB" id="A0AAV1B5U7"/>
<dbReference type="EMBL" id="OX451741">
    <property type="protein sequence ID" value="CAI8616710.1"/>
    <property type="molecule type" value="Genomic_DNA"/>
</dbReference>
<feature type="transmembrane region" description="Helical" evidence="1">
    <location>
        <begin position="51"/>
        <end position="74"/>
    </location>
</feature>
<dbReference type="Proteomes" id="UP001157006">
    <property type="component" value="Chromosome 6"/>
</dbReference>
<accession>A0AAV1B5U7</accession>